<feature type="chain" id="PRO_5046836144" evidence="2">
    <location>
        <begin position="20"/>
        <end position="240"/>
    </location>
</feature>
<dbReference type="Proteomes" id="UP000717634">
    <property type="component" value="Unassembled WGS sequence"/>
</dbReference>
<dbReference type="SUPFAM" id="SSF74653">
    <property type="entry name" value="TolA/TonB C-terminal domain"/>
    <property type="match status" value="1"/>
</dbReference>
<organism evidence="4 5">
    <name type="scientific">Hymenobacter artigasi</name>
    <dbReference type="NCBI Taxonomy" id="2719616"/>
    <lineage>
        <taxon>Bacteria</taxon>
        <taxon>Pseudomonadati</taxon>
        <taxon>Bacteroidota</taxon>
        <taxon>Cytophagia</taxon>
        <taxon>Cytophagales</taxon>
        <taxon>Hymenobacteraceae</taxon>
        <taxon>Hymenobacter</taxon>
    </lineage>
</organism>
<comment type="caution">
    <text evidence="4">The sequence shown here is derived from an EMBL/GenBank/DDBJ whole genome shotgun (WGS) entry which is preliminary data.</text>
</comment>
<dbReference type="Gene3D" id="3.30.1150.10">
    <property type="match status" value="1"/>
</dbReference>
<protein>
    <submittedName>
        <fullName evidence="4">Protein TonB</fullName>
    </submittedName>
</protein>
<evidence type="ECO:0000256" key="1">
    <source>
        <dbReference type="SAM" id="MobiDB-lite"/>
    </source>
</evidence>
<evidence type="ECO:0000313" key="5">
    <source>
        <dbReference type="Proteomes" id="UP000717634"/>
    </source>
</evidence>
<dbReference type="EMBL" id="JAAVTK010000011">
    <property type="protein sequence ID" value="NKI90880.1"/>
    <property type="molecule type" value="Genomic_DNA"/>
</dbReference>
<evidence type="ECO:0000313" key="4">
    <source>
        <dbReference type="EMBL" id="NKI90880.1"/>
    </source>
</evidence>
<name>A0ABX1HM28_9BACT</name>
<feature type="signal peptide" evidence="2">
    <location>
        <begin position="1"/>
        <end position="19"/>
    </location>
</feature>
<keyword evidence="2" id="KW-0732">Signal</keyword>
<dbReference type="RefSeq" id="WP_168674466.1">
    <property type="nucleotide sequence ID" value="NZ_JAAVTK010000011.1"/>
</dbReference>
<feature type="domain" description="TonB C-terminal" evidence="3">
    <location>
        <begin position="112"/>
        <end position="188"/>
    </location>
</feature>
<feature type="region of interest" description="Disordered" evidence="1">
    <location>
        <begin position="21"/>
        <end position="41"/>
    </location>
</feature>
<accession>A0ABX1HM28</accession>
<sequence length="240" mass="27119">MKAILLVGLVILSAGPIHAQKKQKNAATSRPKLEQGTTTAEGKRTGKWSFYTSKQALELTFDYDSSRINFLQPDTTSYLVRIGEEWTPRRMARAPRLLGSTDQRLDDLLRSLRYPISALRQQLQGTVVMGYTVDVTGHTRDFTVESSLSPDCDQEVWRAIKTLPDNWIPAVYAGRPTPSRFYLSVKFQMIDEAEHERQQRELKRLAQQSADGASPSVVPVRARYAHEIIVTALGIERSTR</sequence>
<keyword evidence="5" id="KW-1185">Reference proteome</keyword>
<evidence type="ECO:0000259" key="3">
    <source>
        <dbReference type="Pfam" id="PF03544"/>
    </source>
</evidence>
<evidence type="ECO:0000256" key="2">
    <source>
        <dbReference type="SAM" id="SignalP"/>
    </source>
</evidence>
<dbReference type="InterPro" id="IPR037682">
    <property type="entry name" value="TonB_C"/>
</dbReference>
<reference evidence="4 5" key="1">
    <citation type="submission" date="2020-03" db="EMBL/GenBank/DDBJ databases">
        <title>Genomic Encyclopedia of Type Strains, Phase IV (KMG-V): Genome sequencing to study the core and pangenomes of soil and plant-associated prokaryotes.</title>
        <authorList>
            <person name="Whitman W."/>
        </authorList>
    </citation>
    <scope>NUCLEOTIDE SEQUENCE [LARGE SCALE GENOMIC DNA]</scope>
    <source>
        <strain evidence="4 5">1B</strain>
    </source>
</reference>
<dbReference type="Pfam" id="PF03544">
    <property type="entry name" value="TonB_C"/>
    <property type="match status" value="1"/>
</dbReference>
<gene>
    <name evidence="4" type="ORF">HBN54_003490</name>
</gene>
<proteinExistence type="predicted"/>